<feature type="domain" description="Phosphomannose isomerase type I helical insertion" evidence="11">
    <location>
        <begin position="176"/>
        <end position="237"/>
    </location>
</feature>
<dbReference type="InterPro" id="IPR046457">
    <property type="entry name" value="PMI_typeI_cat"/>
</dbReference>
<comment type="catalytic activity">
    <reaction evidence="1">
        <text>D-mannose 6-phosphate = D-fructose 6-phosphate</text>
        <dbReference type="Rhea" id="RHEA:12356"/>
        <dbReference type="ChEBI" id="CHEBI:58735"/>
        <dbReference type="ChEBI" id="CHEBI:61527"/>
        <dbReference type="EC" id="5.3.1.8"/>
    </reaction>
</comment>
<dbReference type="GO" id="GO:0009298">
    <property type="term" value="P:GDP-mannose biosynthetic process"/>
    <property type="evidence" value="ECO:0007669"/>
    <property type="project" value="UniProtKB-UniPathway"/>
</dbReference>
<comment type="pathway">
    <text evidence="2">Nucleotide-sugar biosynthesis; GDP-alpha-D-mannose biosynthesis; alpha-D-mannose 1-phosphate from D-fructose 6-phosphate: step 1/2.</text>
</comment>
<accession>A0A7J7ILC0</accession>
<keyword evidence="6 9" id="KW-0862">Zinc</keyword>
<dbReference type="AlphaFoldDB" id="A0A7J7ILC0"/>
<dbReference type="CDD" id="cd07011">
    <property type="entry name" value="cupin_PMI_type_I_N"/>
    <property type="match status" value="1"/>
</dbReference>
<comment type="caution">
    <text evidence="12">The sequence shown here is derived from an EMBL/GenBank/DDBJ whole genome shotgun (WGS) entry which is preliminary data.</text>
</comment>
<feature type="binding site" evidence="9">
    <location>
        <position position="100"/>
    </location>
    <ligand>
        <name>Zn(2+)</name>
        <dbReference type="ChEBI" id="CHEBI:29105"/>
    </ligand>
</feature>
<evidence type="ECO:0000313" key="13">
    <source>
        <dbReference type="Proteomes" id="UP000530660"/>
    </source>
</evidence>
<evidence type="ECO:0000259" key="11">
    <source>
        <dbReference type="Pfam" id="PF20512"/>
    </source>
</evidence>
<dbReference type="PRINTS" id="PR00714">
    <property type="entry name" value="MAN6PISMRASE"/>
</dbReference>
<comment type="cofactor">
    <cofactor evidence="9">
        <name>Zn(2+)</name>
        <dbReference type="ChEBI" id="CHEBI:29105"/>
    </cofactor>
    <text evidence="9">Binds 1 zinc ion per subunit.</text>
</comment>
<evidence type="ECO:0000313" key="12">
    <source>
        <dbReference type="EMBL" id="KAF6003925.1"/>
    </source>
</evidence>
<dbReference type="NCBIfam" id="TIGR00218">
    <property type="entry name" value="manA"/>
    <property type="match status" value="1"/>
</dbReference>
<dbReference type="InterPro" id="IPR018050">
    <property type="entry name" value="Pmannose_isomerase-type1_CS"/>
</dbReference>
<dbReference type="GO" id="GO:0005975">
    <property type="term" value="P:carbohydrate metabolic process"/>
    <property type="evidence" value="ECO:0007669"/>
    <property type="project" value="InterPro"/>
</dbReference>
<sequence length="404" mass="44368">MRPADPGVCLLQGHIQTYAWGRRGQRSRVARYAAAQGIIPEQQMSDALPYAELWLGTHPSGEASVITEGRGRIPLSSYLPAGALPFLLKVLSVDRALSIQAHPDNELAKILNARHPHLYRDANHKPEMCVCLGPEPFEALFGFRPVEQIVDALKSIPEFRLACGSFAAEFCESPAAPDALRKLFESFMHNNLESLEQAKRLRKRLESADKLDADSALALRLSNQYPNDAGVFAAFLLNHVRLEPGEAIFVGPNEPHAYLQGDCVEIMATSDNVVRAGLTEKHKDIETLCSMLVYASKDPVEVIRRDAQNRFPVPVDEFQLECIDMEPKRETQTMVLEPSISYSILLVVDGEVTVFRNGTSHNYILSSGMACLVAPGIQIHLQSGGSGCVVFRASVPAARDANGL</sequence>
<dbReference type="PROSITE" id="PS00965">
    <property type="entry name" value="PMI_I_1"/>
    <property type="match status" value="1"/>
</dbReference>
<evidence type="ECO:0000256" key="5">
    <source>
        <dbReference type="ARBA" id="ARBA00022723"/>
    </source>
</evidence>
<keyword evidence="7" id="KW-0413">Isomerase</keyword>
<dbReference type="SUPFAM" id="SSF51182">
    <property type="entry name" value="RmlC-like cupins"/>
    <property type="match status" value="1"/>
</dbReference>
<feature type="domain" description="Phosphomannose isomerase type I catalytic" evidence="10">
    <location>
        <begin position="11"/>
        <end position="146"/>
    </location>
</feature>
<dbReference type="InterPro" id="IPR014710">
    <property type="entry name" value="RmlC-like_jellyroll"/>
</dbReference>
<evidence type="ECO:0000256" key="4">
    <source>
        <dbReference type="ARBA" id="ARBA00011956"/>
    </source>
</evidence>
<dbReference type="InterPro" id="IPR011051">
    <property type="entry name" value="RmlC_Cupin_sf"/>
</dbReference>
<organism evidence="12 13">
    <name type="scientific">Cyanidiococcus yangmingshanensis</name>
    <dbReference type="NCBI Taxonomy" id="2690220"/>
    <lineage>
        <taxon>Eukaryota</taxon>
        <taxon>Rhodophyta</taxon>
        <taxon>Bangiophyceae</taxon>
        <taxon>Cyanidiales</taxon>
        <taxon>Cyanidiaceae</taxon>
        <taxon>Cyanidiococcus</taxon>
    </lineage>
</organism>
<dbReference type="GO" id="GO:0004476">
    <property type="term" value="F:mannose-6-phosphate isomerase activity"/>
    <property type="evidence" value="ECO:0007669"/>
    <property type="project" value="UniProtKB-EC"/>
</dbReference>
<dbReference type="Gene3D" id="2.60.120.10">
    <property type="entry name" value="Jelly Rolls"/>
    <property type="match status" value="2"/>
</dbReference>
<protein>
    <recommendedName>
        <fullName evidence="4">mannose-6-phosphate isomerase</fullName>
        <ecNumber evidence="4">5.3.1.8</ecNumber>
    </recommendedName>
</protein>
<dbReference type="GO" id="GO:0005829">
    <property type="term" value="C:cytosol"/>
    <property type="evidence" value="ECO:0007669"/>
    <property type="project" value="TreeGrafter"/>
</dbReference>
<evidence type="ECO:0000256" key="6">
    <source>
        <dbReference type="ARBA" id="ARBA00022833"/>
    </source>
</evidence>
<feature type="binding site" evidence="9">
    <location>
        <position position="256"/>
    </location>
    <ligand>
        <name>Zn(2+)</name>
        <dbReference type="ChEBI" id="CHEBI:29105"/>
    </ligand>
</feature>
<evidence type="ECO:0000256" key="9">
    <source>
        <dbReference type="PIRSR" id="PIRSR001480-2"/>
    </source>
</evidence>
<reference evidence="12 13" key="1">
    <citation type="journal article" date="2020" name="J. Phycol.">
        <title>Comparative genome analysis reveals Cyanidiococcus gen. nov., a new extremophilic red algal genus sister to Cyanidioschyzon (Cyanidioschyzonaceae, Rhodophyta).</title>
        <authorList>
            <person name="Liu S.-L."/>
            <person name="Chiang Y.-R."/>
            <person name="Yoon H.S."/>
            <person name="Fu H.-Y."/>
        </authorList>
    </citation>
    <scope>NUCLEOTIDE SEQUENCE [LARGE SCALE GENOMIC DNA]</scope>
    <source>
        <strain evidence="12 13">THAL066</strain>
    </source>
</reference>
<gene>
    <name evidence="12" type="ORF">F1559_003945</name>
</gene>
<dbReference type="InterPro" id="IPR016305">
    <property type="entry name" value="Mannose-6-P_Isomerase"/>
</dbReference>
<dbReference type="EC" id="5.3.1.8" evidence="4"/>
<dbReference type="Proteomes" id="UP000530660">
    <property type="component" value="Unassembled WGS sequence"/>
</dbReference>
<dbReference type="EMBL" id="VWRR01000005">
    <property type="protein sequence ID" value="KAF6003925.1"/>
    <property type="molecule type" value="Genomic_DNA"/>
</dbReference>
<feature type="active site" evidence="8">
    <location>
        <position position="275"/>
    </location>
</feature>
<evidence type="ECO:0000256" key="1">
    <source>
        <dbReference type="ARBA" id="ARBA00000757"/>
    </source>
</evidence>
<evidence type="ECO:0000256" key="3">
    <source>
        <dbReference type="ARBA" id="ARBA00010772"/>
    </source>
</evidence>
<dbReference type="Gene3D" id="1.10.441.10">
    <property type="entry name" value="Phosphomannose Isomerase, domain 2"/>
    <property type="match status" value="1"/>
</dbReference>
<comment type="similarity">
    <text evidence="3">Belongs to the mannose-6-phosphate isomerase type 1 family.</text>
</comment>
<name>A0A7J7ILC0_9RHOD</name>
<dbReference type="PANTHER" id="PTHR10309">
    <property type="entry name" value="MANNOSE-6-PHOSPHATE ISOMERASE"/>
    <property type="match status" value="1"/>
</dbReference>
<evidence type="ECO:0000259" key="10">
    <source>
        <dbReference type="Pfam" id="PF20511"/>
    </source>
</evidence>
<dbReference type="GO" id="GO:0008270">
    <property type="term" value="F:zinc ion binding"/>
    <property type="evidence" value="ECO:0007669"/>
    <property type="project" value="InterPro"/>
</dbReference>
<dbReference type="UniPathway" id="UPA00126">
    <property type="reaction ID" value="UER00423"/>
</dbReference>
<feature type="binding site" evidence="9">
    <location>
        <position position="127"/>
    </location>
    <ligand>
        <name>Zn(2+)</name>
        <dbReference type="ChEBI" id="CHEBI:29105"/>
    </ligand>
</feature>
<dbReference type="PANTHER" id="PTHR10309:SF0">
    <property type="entry name" value="MANNOSE-6-PHOSPHATE ISOMERASE"/>
    <property type="match status" value="1"/>
</dbReference>
<dbReference type="OrthoDB" id="6605218at2759"/>
<evidence type="ECO:0000256" key="8">
    <source>
        <dbReference type="PIRSR" id="PIRSR001480-1"/>
    </source>
</evidence>
<keyword evidence="13" id="KW-1185">Reference proteome</keyword>
<dbReference type="InterPro" id="IPR046458">
    <property type="entry name" value="PMI_typeI_hel"/>
</dbReference>
<dbReference type="Pfam" id="PF20511">
    <property type="entry name" value="PMI_typeI_cat"/>
    <property type="match status" value="1"/>
</dbReference>
<feature type="binding site" evidence="9">
    <location>
        <position position="102"/>
    </location>
    <ligand>
        <name>Zn(2+)</name>
        <dbReference type="ChEBI" id="CHEBI:29105"/>
    </ligand>
</feature>
<dbReference type="Pfam" id="PF20512">
    <property type="entry name" value="PMI_typeI_hel"/>
    <property type="match status" value="1"/>
</dbReference>
<keyword evidence="5 9" id="KW-0479">Metal-binding</keyword>
<evidence type="ECO:0000256" key="2">
    <source>
        <dbReference type="ARBA" id="ARBA00004666"/>
    </source>
</evidence>
<dbReference type="InterPro" id="IPR001250">
    <property type="entry name" value="Man6P_Isoase-1"/>
</dbReference>
<dbReference type="PIRSF" id="PIRSF001480">
    <property type="entry name" value="Mannose-6-phosphate_isomerase"/>
    <property type="match status" value="1"/>
</dbReference>
<evidence type="ECO:0000256" key="7">
    <source>
        <dbReference type="ARBA" id="ARBA00023235"/>
    </source>
</evidence>
<proteinExistence type="inferred from homology"/>